<accession>A0A8H6KTE2</accession>
<evidence type="ECO:0000256" key="1">
    <source>
        <dbReference type="SAM" id="MobiDB-lite"/>
    </source>
</evidence>
<dbReference type="EMBL" id="WIGO01000028">
    <property type="protein sequence ID" value="KAF6836968.1"/>
    <property type="molecule type" value="Genomic_DNA"/>
</dbReference>
<keyword evidence="3" id="KW-1185">Reference proteome</keyword>
<dbReference type="AlphaFoldDB" id="A0A8H6KTE2"/>
<feature type="compositionally biased region" description="Basic residues" evidence="1">
    <location>
        <begin position="112"/>
        <end position="124"/>
    </location>
</feature>
<feature type="compositionally biased region" description="Basic and acidic residues" evidence="1">
    <location>
        <begin position="55"/>
        <end position="69"/>
    </location>
</feature>
<gene>
    <name evidence="2" type="ORF">CPLU01_03332</name>
</gene>
<protein>
    <submittedName>
        <fullName evidence="2">Uncharacterized protein</fullName>
    </submittedName>
</protein>
<name>A0A8H6KTE2_9PEZI</name>
<comment type="caution">
    <text evidence="2">The sequence shown here is derived from an EMBL/GenBank/DDBJ whole genome shotgun (WGS) entry which is preliminary data.</text>
</comment>
<evidence type="ECO:0000313" key="2">
    <source>
        <dbReference type="EMBL" id="KAF6836968.1"/>
    </source>
</evidence>
<feature type="compositionally biased region" description="Acidic residues" evidence="1">
    <location>
        <begin position="70"/>
        <end position="81"/>
    </location>
</feature>
<feature type="compositionally biased region" description="Basic and acidic residues" evidence="1">
    <location>
        <begin position="126"/>
        <end position="136"/>
    </location>
</feature>
<dbReference type="Proteomes" id="UP000654918">
    <property type="component" value="Unassembled WGS sequence"/>
</dbReference>
<organism evidence="2 3">
    <name type="scientific">Colletotrichum plurivorum</name>
    <dbReference type="NCBI Taxonomy" id="2175906"/>
    <lineage>
        <taxon>Eukaryota</taxon>
        <taxon>Fungi</taxon>
        <taxon>Dikarya</taxon>
        <taxon>Ascomycota</taxon>
        <taxon>Pezizomycotina</taxon>
        <taxon>Sordariomycetes</taxon>
        <taxon>Hypocreomycetidae</taxon>
        <taxon>Glomerellales</taxon>
        <taxon>Glomerellaceae</taxon>
        <taxon>Colletotrichum</taxon>
        <taxon>Colletotrichum orchidearum species complex</taxon>
    </lineage>
</organism>
<proteinExistence type="predicted"/>
<evidence type="ECO:0000313" key="3">
    <source>
        <dbReference type="Proteomes" id="UP000654918"/>
    </source>
</evidence>
<sequence length="136" mass="15757">MAPRPFQVLFRAPSPDPPNIYEVLQMVISRISDIYRAAANAAVNEPKRQALRFIEAREREREEKRHRSGEEEESSSEDEEPFVIPRWPVIRIEDAAQRAAEIDAMVAAYKERKAKRKKERKAAKKIAAEKNEAEKK</sequence>
<feature type="region of interest" description="Disordered" evidence="1">
    <location>
        <begin position="55"/>
        <end position="81"/>
    </location>
</feature>
<reference evidence="2" key="1">
    <citation type="journal article" date="2020" name="Phytopathology">
        <title>Genome Sequence Resources of Colletotrichum truncatum, C. plurivorum, C. musicola, and C. sojae: Four Species Pathogenic to Soybean (Glycine max).</title>
        <authorList>
            <person name="Rogerio F."/>
            <person name="Boufleur T.R."/>
            <person name="Ciampi-Guillardi M."/>
            <person name="Sukno S.A."/>
            <person name="Thon M.R."/>
            <person name="Massola Junior N.S."/>
            <person name="Baroncelli R."/>
        </authorList>
    </citation>
    <scope>NUCLEOTIDE SEQUENCE</scope>
    <source>
        <strain evidence="2">LFN00145</strain>
    </source>
</reference>
<feature type="region of interest" description="Disordered" evidence="1">
    <location>
        <begin position="112"/>
        <end position="136"/>
    </location>
</feature>